<evidence type="ECO:0000256" key="8">
    <source>
        <dbReference type="ARBA" id="ARBA00047599"/>
    </source>
</evidence>
<sequence>MNQIAHNPASKPPPTASTGQRPRVVIVGCGFGGLEAAKALSSADVEIFVVDRTNHHLFQPLLYQVATAGLPAPAIAGPIRHILRKQIARGNLTVLMGEVTGIDAASNCIVLDGGEHLHYDQLIIAAGATHSYFGNDQWAKYAPGLKTLGDAFTIRRRVLTAFEQAERETDPSAREPWLTFAVVGAGPTGVEMAGTLAEIAQHTLREEFRRIDSRRARVILIEGASRVLGVYTEDLSRRAEEQLSELGVQVLLGAKVTDITAFGVHYQTTEDGAPVTHFLPTRTVVWGAGVAASPLGRALAKSTGCALDRAGRVIVEPDLTVPGHPDIYVVGDLASAKSYLDPANPTPVPGISPGAKQMGRKAAFNIIRRRRGLEAQAFRYFDYGSLATIGRRAAVAMVDVPFTKKQLKFSGFPAWLFWLFVHVYFLIGFRNRIVVMWDWAWAYFTSQRHARVFPDPHALEPNAVVVRVPPPAPVVNSPADSSASAAPANASGSSNAA</sequence>
<evidence type="ECO:0000256" key="1">
    <source>
        <dbReference type="ARBA" id="ARBA00005272"/>
    </source>
</evidence>
<keyword evidence="7" id="KW-0520">NAD</keyword>
<evidence type="ECO:0000259" key="12">
    <source>
        <dbReference type="Pfam" id="PF22366"/>
    </source>
</evidence>
<evidence type="ECO:0000256" key="7">
    <source>
        <dbReference type="ARBA" id="ARBA00023027"/>
    </source>
</evidence>
<keyword evidence="10" id="KW-0472">Membrane</keyword>
<feature type="region of interest" description="Disordered" evidence="9">
    <location>
        <begin position="1"/>
        <end position="20"/>
    </location>
</feature>
<dbReference type="EC" id="1.6.5.9" evidence="2"/>
<protein>
    <recommendedName>
        <fullName evidence="2">NADH:ubiquinone reductase (non-electrogenic)</fullName>
        <ecNumber evidence="2">1.6.5.9</ecNumber>
    </recommendedName>
</protein>
<gene>
    <name evidence="13" type="ORF">EIP75_17155</name>
</gene>
<dbReference type="RefSeq" id="WP_125244515.1">
    <property type="nucleotide sequence ID" value="NZ_RSED01000015.1"/>
</dbReference>
<dbReference type="InterPro" id="IPR045024">
    <property type="entry name" value="NDH-2"/>
</dbReference>
<dbReference type="Proteomes" id="UP000269265">
    <property type="component" value="Unassembled WGS sequence"/>
</dbReference>
<comment type="caution">
    <text evidence="13">The sequence shown here is derived from an EMBL/GenBank/DDBJ whole genome shotgun (WGS) entry which is preliminary data.</text>
</comment>
<feature type="domain" description="External alternative NADH-ubiquinone oxidoreductase-like C-terminal" evidence="12">
    <location>
        <begin position="384"/>
        <end position="445"/>
    </location>
</feature>
<dbReference type="SUPFAM" id="SSF51905">
    <property type="entry name" value="FAD/NAD(P)-binding domain"/>
    <property type="match status" value="1"/>
</dbReference>
<dbReference type="Pfam" id="PF22366">
    <property type="entry name" value="NDH2_C"/>
    <property type="match status" value="1"/>
</dbReference>
<feature type="region of interest" description="Disordered" evidence="9">
    <location>
        <begin position="475"/>
        <end position="497"/>
    </location>
</feature>
<dbReference type="AlphaFoldDB" id="A0A3R8S096"/>
<comment type="similarity">
    <text evidence="1">Belongs to the NADH dehydrogenase family.</text>
</comment>
<dbReference type="EMBL" id="RSED01000015">
    <property type="protein sequence ID" value="RRS03052.1"/>
    <property type="molecule type" value="Genomic_DNA"/>
</dbReference>
<evidence type="ECO:0000313" key="14">
    <source>
        <dbReference type="Proteomes" id="UP000269265"/>
    </source>
</evidence>
<evidence type="ECO:0000256" key="10">
    <source>
        <dbReference type="SAM" id="Phobius"/>
    </source>
</evidence>
<dbReference type="PANTHER" id="PTHR43706">
    <property type="entry name" value="NADH DEHYDROGENASE"/>
    <property type="match status" value="1"/>
</dbReference>
<keyword evidence="6" id="KW-0560">Oxidoreductase</keyword>
<evidence type="ECO:0000256" key="6">
    <source>
        <dbReference type="ARBA" id="ARBA00023002"/>
    </source>
</evidence>
<dbReference type="PANTHER" id="PTHR43706:SF47">
    <property type="entry name" value="EXTERNAL NADH-UBIQUINONE OXIDOREDUCTASE 1, MITOCHONDRIAL-RELATED"/>
    <property type="match status" value="1"/>
</dbReference>
<evidence type="ECO:0000256" key="3">
    <source>
        <dbReference type="ARBA" id="ARBA00022630"/>
    </source>
</evidence>
<dbReference type="PRINTS" id="PR00411">
    <property type="entry name" value="PNDRDTASEI"/>
</dbReference>
<keyword evidence="10" id="KW-1133">Transmembrane helix</keyword>
<evidence type="ECO:0000313" key="13">
    <source>
        <dbReference type="EMBL" id="RRS03052.1"/>
    </source>
</evidence>
<keyword evidence="3" id="KW-0285">Flavoprotein</keyword>
<organism evidence="13 14">
    <name type="scientific">Aquabacterium soli</name>
    <dbReference type="NCBI Taxonomy" id="2493092"/>
    <lineage>
        <taxon>Bacteria</taxon>
        <taxon>Pseudomonadati</taxon>
        <taxon>Pseudomonadota</taxon>
        <taxon>Betaproteobacteria</taxon>
        <taxon>Burkholderiales</taxon>
        <taxon>Aquabacterium</taxon>
    </lineage>
</organism>
<dbReference type="InterPro" id="IPR036188">
    <property type="entry name" value="FAD/NAD-bd_sf"/>
</dbReference>
<accession>A0A3R8S096</accession>
<dbReference type="Pfam" id="PF07992">
    <property type="entry name" value="Pyr_redox_2"/>
    <property type="match status" value="1"/>
</dbReference>
<feature type="transmembrane region" description="Helical" evidence="10">
    <location>
        <begin position="412"/>
        <end position="429"/>
    </location>
</feature>
<evidence type="ECO:0000256" key="9">
    <source>
        <dbReference type="SAM" id="MobiDB-lite"/>
    </source>
</evidence>
<dbReference type="InterPro" id="IPR023753">
    <property type="entry name" value="FAD/NAD-binding_dom"/>
</dbReference>
<comment type="catalytic activity">
    <reaction evidence="8">
        <text>a quinone + NADH + H(+) = a quinol + NAD(+)</text>
        <dbReference type="Rhea" id="RHEA:46160"/>
        <dbReference type="ChEBI" id="CHEBI:15378"/>
        <dbReference type="ChEBI" id="CHEBI:24646"/>
        <dbReference type="ChEBI" id="CHEBI:57540"/>
        <dbReference type="ChEBI" id="CHEBI:57945"/>
        <dbReference type="ChEBI" id="CHEBI:132124"/>
        <dbReference type="EC" id="1.6.5.9"/>
    </reaction>
</comment>
<evidence type="ECO:0000259" key="11">
    <source>
        <dbReference type="Pfam" id="PF07992"/>
    </source>
</evidence>
<proteinExistence type="inferred from homology"/>
<dbReference type="Gene3D" id="3.50.50.100">
    <property type="match status" value="1"/>
</dbReference>
<keyword evidence="4" id="KW-0274">FAD</keyword>
<keyword evidence="5" id="KW-0809">Transit peptide</keyword>
<dbReference type="OrthoDB" id="9781621at2"/>
<evidence type="ECO:0000256" key="4">
    <source>
        <dbReference type="ARBA" id="ARBA00022827"/>
    </source>
</evidence>
<evidence type="ECO:0000256" key="5">
    <source>
        <dbReference type="ARBA" id="ARBA00022946"/>
    </source>
</evidence>
<evidence type="ECO:0000256" key="2">
    <source>
        <dbReference type="ARBA" id="ARBA00012637"/>
    </source>
</evidence>
<name>A0A3R8S096_9BURK</name>
<feature type="domain" description="FAD/NAD(P)-binding" evidence="11">
    <location>
        <begin position="23"/>
        <end position="337"/>
    </location>
</feature>
<dbReference type="PRINTS" id="PR00368">
    <property type="entry name" value="FADPNR"/>
</dbReference>
<dbReference type="GO" id="GO:0050136">
    <property type="term" value="F:NADH dehydrogenase (quinone) (non-electrogenic) activity"/>
    <property type="evidence" value="ECO:0007669"/>
    <property type="project" value="UniProtKB-EC"/>
</dbReference>
<reference evidence="13 14" key="1">
    <citation type="submission" date="2018-12" db="EMBL/GenBank/DDBJ databases">
        <title>The whole draft genome of Aquabacterium sp. SJQ9.</title>
        <authorList>
            <person name="Sun L."/>
            <person name="Gao X."/>
            <person name="Chen W."/>
            <person name="Huang K."/>
        </authorList>
    </citation>
    <scope>NUCLEOTIDE SEQUENCE [LARGE SCALE GENOMIC DNA]</scope>
    <source>
        <strain evidence="13 14">SJQ9</strain>
    </source>
</reference>
<dbReference type="InterPro" id="IPR054585">
    <property type="entry name" value="NDH2-like_C"/>
</dbReference>
<keyword evidence="14" id="KW-1185">Reference proteome</keyword>
<keyword evidence="10" id="KW-0812">Transmembrane</keyword>